<proteinExistence type="predicted"/>
<organism evidence="3">
    <name type="scientific">Schistosoma curassoni</name>
    <dbReference type="NCBI Taxonomy" id="6186"/>
    <lineage>
        <taxon>Eukaryota</taxon>
        <taxon>Metazoa</taxon>
        <taxon>Spiralia</taxon>
        <taxon>Lophotrochozoa</taxon>
        <taxon>Platyhelminthes</taxon>
        <taxon>Trematoda</taxon>
        <taxon>Digenea</taxon>
        <taxon>Strigeidida</taxon>
        <taxon>Schistosomatoidea</taxon>
        <taxon>Schistosomatidae</taxon>
        <taxon>Schistosoma</taxon>
    </lineage>
</organism>
<dbReference type="EMBL" id="UZAK01032554">
    <property type="protein sequence ID" value="VDP28740.1"/>
    <property type="molecule type" value="Genomic_DNA"/>
</dbReference>
<accession>A0A183JZ23</accession>
<dbReference type="WBParaSite" id="SCUD_0000798001-mRNA-1">
    <property type="protein sequence ID" value="SCUD_0000798001-mRNA-1"/>
    <property type="gene ID" value="SCUD_0000798001"/>
</dbReference>
<dbReference type="Proteomes" id="UP000279833">
    <property type="component" value="Unassembled WGS sequence"/>
</dbReference>
<name>A0A183JZ23_9TREM</name>
<protein>
    <submittedName>
        <fullName evidence="1 3">Uncharacterized protein</fullName>
    </submittedName>
</protein>
<gene>
    <name evidence="1" type="ORF">SCUD_LOCUS7980</name>
</gene>
<dbReference type="AlphaFoldDB" id="A0A183JZ23"/>
<reference evidence="3" key="1">
    <citation type="submission" date="2016-06" db="UniProtKB">
        <authorList>
            <consortium name="WormBaseParasite"/>
        </authorList>
    </citation>
    <scope>IDENTIFICATION</scope>
</reference>
<evidence type="ECO:0000313" key="3">
    <source>
        <dbReference type="WBParaSite" id="SCUD_0000798001-mRNA-1"/>
    </source>
</evidence>
<evidence type="ECO:0000313" key="2">
    <source>
        <dbReference type="Proteomes" id="UP000279833"/>
    </source>
</evidence>
<reference evidence="1 2" key="2">
    <citation type="submission" date="2018-11" db="EMBL/GenBank/DDBJ databases">
        <authorList>
            <consortium name="Pathogen Informatics"/>
        </authorList>
    </citation>
    <scope>NUCLEOTIDE SEQUENCE [LARGE SCALE GENOMIC DNA]</scope>
    <source>
        <strain evidence="1">Dakar</strain>
        <strain evidence="2">Dakar, Senegal</strain>
    </source>
</reference>
<keyword evidence="2" id="KW-1185">Reference proteome</keyword>
<sequence>MWSVCLVYKPSMFEINDSYHRGLDWCSELNRWG</sequence>
<evidence type="ECO:0000313" key="1">
    <source>
        <dbReference type="EMBL" id="VDP28740.1"/>
    </source>
</evidence>